<name>A0A857DIQ4_9FIRM</name>
<proteinExistence type="predicted"/>
<evidence type="ECO:0000259" key="1">
    <source>
        <dbReference type="Pfam" id="PF04296"/>
    </source>
</evidence>
<organism evidence="2 3">
    <name type="scientific">Dehalobacter restrictus</name>
    <dbReference type="NCBI Taxonomy" id="55583"/>
    <lineage>
        <taxon>Bacteria</taxon>
        <taxon>Bacillati</taxon>
        <taxon>Bacillota</taxon>
        <taxon>Clostridia</taxon>
        <taxon>Eubacteriales</taxon>
        <taxon>Desulfitobacteriaceae</taxon>
        <taxon>Dehalobacter</taxon>
    </lineage>
</organism>
<dbReference type="RefSeq" id="WP_025205412.1">
    <property type="nucleotide sequence ID" value="NZ_CP046996.1"/>
</dbReference>
<dbReference type="AlphaFoldDB" id="A0A857DIQ4"/>
<gene>
    <name evidence="2" type="ORF">GQ588_05900</name>
</gene>
<dbReference type="InterPro" id="IPR037465">
    <property type="entry name" value="YlxR"/>
</dbReference>
<protein>
    <submittedName>
        <fullName evidence="2">DUF448 domain-containing protein</fullName>
    </submittedName>
</protein>
<dbReference type="Pfam" id="PF04296">
    <property type="entry name" value="YlxR"/>
    <property type="match status" value="1"/>
</dbReference>
<sequence length="88" mass="10120">MKVRKIPLRMCLGCQEMKPKKELLRIVKTSEGVLEFDPSSKKNGRGAYLCQCPDCLIKALKQNRFEKTFGIKPTKEMLAEIERQMNSS</sequence>
<evidence type="ECO:0000313" key="2">
    <source>
        <dbReference type="EMBL" id="QHA00215.1"/>
    </source>
</evidence>
<dbReference type="Proteomes" id="UP000430508">
    <property type="component" value="Chromosome"/>
</dbReference>
<reference evidence="2 3" key="1">
    <citation type="submission" date="2019-12" db="EMBL/GenBank/DDBJ databases">
        <title>Sequence classification of anaerobic respiratory reductive dehalogenases: First we see many, then we see few.</title>
        <authorList>
            <person name="Molenda O."/>
            <person name="Puentes Jacome L.A."/>
            <person name="Cao X."/>
            <person name="Nesbo C.L."/>
            <person name="Tang S."/>
            <person name="Morson N."/>
            <person name="Patron J."/>
            <person name="Lomheim L."/>
            <person name="Wishart D.S."/>
            <person name="Edwards E.A."/>
        </authorList>
    </citation>
    <scope>NUCLEOTIDE SEQUENCE [LARGE SCALE GENOMIC DNA]</scope>
    <source>
        <strain evidence="2 3">12DCA</strain>
    </source>
</reference>
<dbReference type="PANTHER" id="PTHR34215">
    <property type="entry name" value="BLL0784 PROTEIN"/>
    <property type="match status" value="1"/>
</dbReference>
<evidence type="ECO:0000313" key="3">
    <source>
        <dbReference type="Proteomes" id="UP000430508"/>
    </source>
</evidence>
<dbReference type="Gene3D" id="3.30.1230.10">
    <property type="entry name" value="YlxR-like"/>
    <property type="match status" value="1"/>
</dbReference>
<dbReference type="InterPro" id="IPR007393">
    <property type="entry name" value="YlxR_dom"/>
</dbReference>
<feature type="domain" description="YlxR" evidence="1">
    <location>
        <begin position="9"/>
        <end position="82"/>
    </location>
</feature>
<dbReference type="NCBIfam" id="NF047356">
    <property type="entry name" value="RNA_bind_RnpM"/>
    <property type="match status" value="1"/>
</dbReference>
<accession>A0A857DIQ4</accession>
<dbReference type="EMBL" id="CP046996">
    <property type="protein sequence ID" value="QHA00215.1"/>
    <property type="molecule type" value="Genomic_DNA"/>
</dbReference>
<dbReference type="PANTHER" id="PTHR34215:SF1">
    <property type="entry name" value="YLXR DOMAIN-CONTAINING PROTEIN"/>
    <property type="match status" value="1"/>
</dbReference>
<dbReference type="InterPro" id="IPR035931">
    <property type="entry name" value="YlxR-like_sf"/>
</dbReference>
<dbReference type="SUPFAM" id="SSF64376">
    <property type="entry name" value="YlxR-like"/>
    <property type="match status" value="1"/>
</dbReference>